<reference evidence="4 5" key="1">
    <citation type="submission" date="2020-07" db="EMBL/GenBank/DDBJ databases">
        <title>MOT database genomes.</title>
        <authorList>
            <person name="Joseph S."/>
            <person name="Aduse-Opoku J."/>
            <person name="Hashim A."/>
            <person name="Wade W."/>
            <person name="Curtis M."/>
        </authorList>
    </citation>
    <scope>NUCLEOTIDE SEQUENCE [LARGE SCALE GENOMIC DNA]</scope>
    <source>
        <strain evidence="4 5">DSM 100099</strain>
    </source>
</reference>
<dbReference type="PROSITE" id="PS51318">
    <property type="entry name" value="TAT"/>
    <property type="match status" value="1"/>
</dbReference>
<keyword evidence="2" id="KW-0812">Transmembrane</keyword>
<keyword evidence="3" id="KW-0732">Signal</keyword>
<dbReference type="Proteomes" id="UP000561011">
    <property type="component" value="Unassembled WGS sequence"/>
</dbReference>
<dbReference type="EMBL" id="JACBYE010000042">
    <property type="protein sequence ID" value="NYS94747.1"/>
    <property type="molecule type" value="Genomic_DNA"/>
</dbReference>
<feature type="transmembrane region" description="Helical" evidence="2">
    <location>
        <begin position="343"/>
        <end position="365"/>
    </location>
</feature>
<accession>A0A853EVY6</accession>
<feature type="chain" id="PRO_5038546754" evidence="3">
    <location>
        <begin position="19"/>
        <end position="395"/>
    </location>
</feature>
<comment type="caution">
    <text evidence="4">The sequence shown here is derived from an EMBL/GenBank/DDBJ whole genome shotgun (WGS) entry which is preliminary data.</text>
</comment>
<keyword evidence="2" id="KW-0472">Membrane</keyword>
<dbReference type="AlphaFoldDB" id="A0A853EVY6"/>
<dbReference type="InterPro" id="IPR006311">
    <property type="entry name" value="TAT_signal"/>
</dbReference>
<sequence>MTSQLSRAAHLLVSTAVAAVVVTGAVALPAAGATPAGPALSTLPATAPPAAPAGSALSALAATSLPSTTDDAAGSTTWTVEPATADGPNGRVSHRIDAEPGQTVADHVAVTNFSAHPATFELYASDGLVTADGQFDLLPAGATPTDSGAWVALGEGGVPAAEGSTPLRVEVGPEATVTVPFTLTVPADATPGDHPAGIVAALVPAAGEQQVSFDARVGVRLHLRVAGDVVPTLSVSDVQATYASSWNPFAAGAVEVDYTVTNEGNVRLGAGTAVEASGPFGWGEASAEGTPQRELLPGQSATSTVVLDGTWPLGRMSGDVTVIPVVVGDDVVEVEVQQVSAGWSAWAVPWAQLALVALAVALVLLARRSRRRREAATQRRIDAAVAARERETVDA</sequence>
<evidence type="ECO:0000256" key="2">
    <source>
        <dbReference type="SAM" id="Phobius"/>
    </source>
</evidence>
<proteinExistence type="predicted"/>
<protein>
    <submittedName>
        <fullName evidence="4">DUF916 domain-containing protein</fullName>
    </submittedName>
</protein>
<evidence type="ECO:0000256" key="1">
    <source>
        <dbReference type="SAM" id="MobiDB-lite"/>
    </source>
</evidence>
<keyword evidence="2" id="KW-1133">Transmembrane helix</keyword>
<feature type="region of interest" description="Disordered" evidence="1">
    <location>
        <begin position="66"/>
        <end position="94"/>
    </location>
</feature>
<feature type="signal peptide" evidence="3">
    <location>
        <begin position="1"/>
        <end position="18"/>
    </location>
</feature>
<evidence type="ECO:0000313" key="4">
    <source>
        <dbReference type="EMBL" id="NYS94747.1"/>
    </source>
</evidence>
<gene>
    <name evidence="4" type="ORF">HZZ10_14605</name>
</gene>
<evidence type="ECO:0000313" key="5">
    <source>
        <dbReference type="Proteomes" id="UP000561011"/>
    </source>
</evidence>
<keyword evidence="5" id="KW-1185">Reference proteome</keyword>
<organism evidence="4 5">
    <name type="scientific">Sanguibacter inulinus</name>
    <dbReference type="NCBI Taxonomy" id="60922"/>
    <lineage>
        <taxon>Bacteria</taxon>
        <taxon>Bacillati</taxon>
        <taxon>Actinomycetota</taxon>
        <taxon>Actinomycetes</taxon>
        <taxon>Micrococcales</taxon>
        <taxon>Sanguibacteraceae</taxon>
        <taxon>Sanguibacter</taxon>
    </lineage>
</organism>
<dbReference type="RefSeq" id="WP_179914054.1">
    <property type="nucleotide sequence ID" value="NZ_JACBYE010000042.1"/>
</dbReference>
<name>A0A853EVY6_9MICO</name>
<evidence type="ECO:0000256" key="3">
    <source>
        <dbReference type="SAM" id="SignalP"/>
    </source>
</evidence>